<dbReference type="Proteomes" id="UP000189339">
    <property type="component" value="Unassembled WGS sequence"/>
</dbReference>
<dbReference type="GO" id="GO:0004674">
    <property type="term" value="F:protein serine/threonine kinase activity"/>
    <property type="evidence" value="ECO:0007669"/>
    <property type="project" value="TreeGrafter"/>
</dbReference>
<sequence>MICLKTLPEKGTSGYHGKCLERLFGDKEVDLDLPENRKDLVSKMPKQTKGFSISGVQMKCQMAIEDKKLKLVDHNGQFIMKPSPEEYANVAENEHATLTLMDRIGFDVPPCGLLRLQDDHLVFIIRRYDRDFETGMKAHQEDAMQALGITNEDASNKYTSASYEEVLKMVIKEAGMAVAMELLLRLVFSYAVGNDDHHLKNISFYHDPMFRLTPCYDVLASSLYSSASENPMALPFFEDREALPSYYGNMGNGFYAGSDFIELGVRAGLLEAAVRKRISQLLRKVARLAPAAIHDSYMPDEMKEKYVNLVRQRLTFLDVLDYTNPKPTREGSR</sequence>
<evidence type="ECO:0000256" key="3">
    <source>
        <dbReference type="ARBA" id="ARBA00022777"/>
    </source>
</evidence>
<dbReference type="PANTHER" id="PTHR37419:SF6">
    <property type="entry name" value="KINASE HI_0665-RELATED"/>
    <property type="match status" value="1"/>
</dbReference>
<keyword evidence="6" id="KW-1185">Reference proteome</keyword>
<dbReference type="InterPro" id="IPR012893">
    <property type="entry name" value="HipA-like_C"/>
</dbReference>
<gene>
    <name evidence="5" type="ORF">BTO32_14960</name>
</gene>
<accession>A0A1V2DQ47</accession>
<evidence type="ECO:0000259" key="4">
    <source>
        <dbReference type="Pfam" id="PF07804"/>
    </source>
</evidence>
<evidence type="ECO:0000313" key="5">
    <source>
        <dbReference type="EMBL" id="ONF42511.1"/>
    </source>
</evidence>
<organism evidence="5 6">
    <name type="scientific">Marinobacter lutaoensis</name>
    <dbReference type="NCBI Taxonomy" id="135739"/>
    <lineage>
        <taxon>Bacteria</taxon>
        <taxon>Pseudomonadati</taxon>
        <taxon>Pseudomonadota</taxon>
        <taxon>Gammaproteobacteria</taxon>
        <taxon>Pseudomonadales</taxon>
        <taxon>Marinobacteraceae</taxon>
        <taxon>Marinobacter</taxon>
    </lineage>
</organism>
<keyword evidence="2" id="KW-0808">Transferase</keyword>
<keyword evidence="3" id="KW-0418">Kinase</keyword>
<dbReference type="AlphaFoldDB" id="A0A1V2DQ47"/>
<evidence type="ECO:0000313" key="6">
    <source>
        <dbReference type="Proteomes" id="UP000189339"/>
    </source>
</evidence>
<comment type="similarity">
    <text evidence="1">Belongs to the HipA Ser/Thr kinase family.</text>
</comment>
<dbReference type="InterPro" id="IPR052028">
    <property type="entry name" value="HipA_Ser/Thr_kinase"/>
</dbReference>
<dbReference type="EMBL" id="MSCW01000009">
    <property type="protein sequence ID" value="ONF42511.1"/>
    <property type="molecule type" value="Genomic_DNA"/>
</dbReference>
<dbReference type="Pfam" id="PF07804">
    <property type="entry name" value="HipA_C"/>
    <property type="match status" value="1"/>
</dbReference>
<dbReference type="GO" id="GO:0005829">
    <property type="term" value="C:cytosol"/>
    <property type="evidence" value="ECO:0007669"/>
    <property type="project" value="TreeGrafter"/>
</dbReference>
<comment type="caution">
    <text evidence="5">The sequence shown here is derived from an EMBL/GenBank/DDBJ whole genome shotgun (WGS) entry which is preliminary data.</text>
</comment>
<evidence type="ECO:0000256" key="2">
    <source>
        <dbReference type="ARBA" id="ARBA00022679"/>
    </source>
</evidence>
<feature type="domain" description="HipA-like C-terminal" evidence="4">
    <location>
        <begin position="51"/>
        <end position="286"/>
    </location>
</feature>
<protein>
    <recommendedName>
        <fullName evidence="4">HipA-like C-terminal domain-containing protein</fullName>
    </recommendedName>
</protein>
<dbReference type="PANTHER" id="PTHR37419">
    <property type="entry name" value="SERINE/THREONINE-PROTEIN KINASE TOXIN HIPA"/>
    <property type="match status" value="1"/>
</dbReference>
<reference evidence="5 6" key="1">
    <citation type="submission" date="2016-12" db="EMBL/GenBank/DDBJ databases">
        <title>Marinobacter lutaoensis whole genome sequencing.</title>
        <authorList>
            <person name="Verma A."/>
            <person name="Krishnamurthi S."/>
        </authorList>
    </citation>
    <scope>NUCLEOTIDE SEQUENCE [LARGE SCALE GENOMIC DNA]</scope>
    <source>
        <strain evidence="5 6">T5054</strain>
    </source>
</reference>
<dbReference type="Gene3D" id="1.10.1070.20">
    <property type="match status" value="1"/>
</dbReference>
<proteinExistence type="inferred from homology"/>
<evidence type="ECO:0000256" key="1">
    <source>
        <dbReference type="ARBA" id="ARBA00010164"/>
    </source>
</evidence>
<dbReference type="STRING" id="135739.BTO32_14960"/>
<name>A0A1V2DQ47_9GAMM</name>